<gene>
    <name evidence="1" type="ORF">DUNSADRAFT_4357</name>
</gene>
<dbReference type="InterPro" id="IPR053287">
    <property type="entry name" value="PP2C-like_domain"/>
</dbReference>
<sequence>RARARARCKIFHYCRNVASPAGSLGQTGGQEPDLGNMTASTTWLHEGDIVFLASDGVTDNFDPSILKLAKPPAPHLKSESLTLEVRLYRCSAV</sequence>
<comment type="caution">
    <text evidence="1">The sequence shown here is derived from an EMBL/GenBank/DDBJ whole genome shotgun (WGS) entry which is preliminary data.</text>
</comment>
<dbReference type="Proteomes" id="UP000815325">
    <property type="component" value="Unassembled WGS sequence"/>
</dbReference>
<evidence type="ECO:0000313" key="2">
    <source>
        <dbReference type="Proteomes" id="UP000815325"/>
    </source>
</evidence>
<proteinExistence type="predicted"/>
<reference evidence="1" key="1">
    <citation type="submission" date="2017-08" db="EMBL/GenBank/DDBJ databases">
        <authorList>
            <person name="Polle J.E."/>
            <person name="Barry K."/>
            <person name="Cushman J."/>
            <person name="Schmutz J."/>
            <person name="Tran D."/>
            <person name="Hathwaick L.T."/>
            <person name="Yim W.C."/>
            <person name="Jenkins J."/>
            <person name="Mckie-Krisberg Z.M."/>
            <person name="Prochnik S."/>
            <person name="Lindquist E."/>
            <person name="Dockter R.B."/>
            <person name="Adam C."/>
            <person name="Molina H."/>
            <person name="Bunkerborg J."/>
            <person name="Jin E."/>
            <person name="Buchheim M."/>
            <person name="Magnuson J."/>
        </authorList>
    </citation>
    <scope>NUCLEOTIDE SEQUENCE</scope>
    <source>
        <strain evidence="1">CCAP 19/18</strain>
    </source>
</reference>
<organism evidence="1 2">
    <name type="scientific">Dunaliella salina</name>
    <name type="common">Green alga</name>
    <name type="synonym">Protococcus salinus</name>
    <dbReference type="NCBI Taxonomy" id="3046"/>
    <lineage>
        <taxon>Eukaryota</taxon>
        <taxon>Viridiplantae</taxon>
        <taxon>Chlorophyta</taxon>
        <taxon>core chlorophytes</taxon>
        <taxon>Chlorophyceae</taxon>
        <taxon>CS clade</taxon>
        <taxon>Chlamydomonadales</taxon>
        <taxon>Dunaliellaceae</taxon>
        <taxon>Dunaliella</taxon>
    </lineage>
</organism>
<dbReference type="PANTHER" id="PTHR21586:SF0">
    <property type="entry name" value="PP2C-LIKE DOMAIN-CONTAINING PROTEIN CG9801"/>
    <property type="match status" value="1"/>
</dbReference>
<dbReference type="PANTHER" id="PTHR21586">
    <property type="entry name" value="TIPA"/>
    <property type="match status" value="1"/>
</dbReference>
<protein>
    <recommendedName>
        <fullName evidence="3">Protein-serine/threonine phosphatase</fullName>
    </recommendedName>
</protein>
<dbReference type="EMBL" id="MU069453">
    <property type="protein sequence ID" value="KAF5842898.1"/>
    <property type="molecule type" value="Genomic_DNA"/>
</dbReference>
<evidence type="ECO:0000313" key="1">
    <source>
        <dbReference type="EMBL" id="KAF5842898.1"/>
    </source>
</evidence>
<name>A0ABQ7H7V3_DUNSA</name>
<accession>A0ABQ7H7V3</accession>
<evidence type="ECO:0008006" key="3">
    <source>
        <dbReference type="Google" id="ProtNLM"/>
    </source>
</evidence>
<keyword evidence="2" id="KW-1185">Reference proteome</keyword>
<feature type="non-terminal residue" evidence="1">
    <location>
        <position position="1"/>
    </location>
</feature>